<keyword evidence="6 14" id="KW-0812">Transmembrane</keyword>
<keyword evidence="8" id="KW-0547">Nucleotide-binding</keyword>
<feature type="compositionally biased region" description="Low complexity" evidence="13">
    <location>
        <begin position="859"/>
        <end position="868"/>
    </location>
</feature>
<feature type="transmembrane region" description="Helical" evidence="14">
    <location>
        <begin position="155"/>
        <end position="174"/>
    </location>
</feature>
<evidence type="ECO:0000256" key="6">
    <source>
        <dbReference type="ARBA" id="ARBA00022692"/>
    </source>
</evidence>
<evidence type="ECO:0000313" key="18">
    <source>
        <dbReference type="Proteomes" id="UP000799767"/>
    </source>
</evidence>
<evidence type="ECO:0000256" key="14">
    <source>
        <dbReference type="SAM" id="Phobius"/>
    </source>
</evidence>
<dbReference type="FunFam" id="1.20.1560.10:FF:000001">
    <property type="entry name" value="ATP-binding cassette subfamily C member 1"/>
    <property type="match status" value="1"/>
</dbReference>
<feature type="transmembrane region" description="Helical" evidence="14">
    <location>
        <begin position="439"/>
        <end position="464"/>
    </location>
</feature>
<dbReference type="SUPFAM" id="SSF52540">
    <property type="entry name" value="P-loop containing nucleoside triphosphate hydrolases"/>
    <property type="match status" value="2"/>
</dbReference>
<dbReference type="CDD" id="cd18603">
    <property type="entry name" value="ABC_6TM_MRP1_2_3_6_D2_like"/>
    <property type="match status" value="1"/>
</dbReference>
<feature type="transmembrane region" description="Helical" evidence="14">
    <location>
        <begin position="90"/>
        <end position="113"/>
    </location>
</feature>
<keyword evidence="9 17" id="KW-0067">ATP-binding</keyword>
<dbReference type="GO" id="GO:0016887">
    <property type="term" value="F:ATP hydrolysis activity"/>
    <property type="evidence" value="ECO:0007669"/>
    <property type="project" value="InterPro"/>
</dbReference>
<evidence type="ECO:0000259" key="16">
    <source>
        <dbReference type="PROSITE" id="PS50929"/>
    </source>
</evidence>
<comment type="subcellular location">
    <subcellularLocation>
        <location evidence="1">Vacuole membrane</location>
        <topology evidence="1">Multi-pass membrane protein</topology>
    </subcellularLocation>
</comment>
<evidence type="ECO:0000313" key="17">
    <source>
        <dbReference type="EMBL" id="KAF2484558.1"/>
    </source>
</evidence>
<dbReference type="PANTHER" id="PTHR24223">
    <property type="entry name" value="ATP-BINDING CASSETTE SUB-FAMILY C"/>
    <property type="match status" value="1"/>
</dbReference>
<feature type="transmembrane region" description="Helical" evidence="14">
    <location>
        <begin position="58"/>
        <end position="78"/>
    </location>
</feature>
<dbReference type="InterPro" id="IPR011527">
    <property type="entry name" value="ABC1_TM_dom"/>
</dbReference>
<evidence type="ECO:0000256" key="3">
    <source>
        <dbReference type="ARBA" id="ARBA00022448"/>
    </source>
</evidence>
<feature type="domain" description="ABC transporter" evidence="15">
    <location>
        <begin position="624"/>
        <end position="849"/>
    </location>
</feature>
<evidence type="ECO:0000256" key="2">
    <source>
        <dbReference type="ARBA" id="ARBA00009726"/>
    </source>
</evidence>
<dbReference type="PANTHER" id="PTHR24223:SF443">
    <property type="entry name" value="MULTIDRUG-RESISTANCE LIKE PROTEIN 1, ISOFORM I"/>
    <property type="match status" value="1"/>
</dbReference>
<evidence type="ECO:0000256" key="10">
    <source>
        <dbReference type="ARBA" id="ARBA00022967"/>
    </source>
</evidence>
<evidence type="ECO:0000259" key="15">
    <source>
        <dbReference type="PROSITE" id="PS50893"/>
    </source>
</evidence>
<dbReference type="InterPro" id="IPR003439">
    <property type="entry name" value="ABC_transporter-like_ATP-bd"/>
</dbReference>
<evidence type="ECO:0000256" key="13">
    <source>
        <dbReference type="SAM" id="MobiDB-lite"/>
    </source>
</evidence>
<dbReference type="Gene3D" id="1.20.1560.10">
    <property type="entry name" value="ABC transporter type 1, transmembrane domain"/>
    <property type="match status" value="2"/>
</dbReference>
<feature type="transmembrane region" description="Helical" evidence="14">
    <location>
        <begin position="566"/>
        <end position="588"/>
    </location>
</feature>
<feature type="domain" description="ABC transporter" evidence="15">
    <location>
        <begin position="1292"/>
        <end position="1527"/>
    </location>
</feature>
<feature type="transmembrane region" description="Helical" evidence="14">
    <location>
        <begin position="345"/>
        <end position="366"/>
    </location>
</feature>
<proteinExistence type="inferred from homology"/>
<dbReference type="InterPro" id="IPR050173">
    <property type="entry name" value="ABC_transporter_C-like"/>
</dbReference>
<sequence>MIPLDHPQQAVLQTSNALSYHYLSASKDGGQPLCGNSEGWGPMSPLRWDFTPCFLDTWVAAVSVFGIVGGVAAILYLYKRCQAQPVKKDWHFWAKLSVLGAIIAATAVEAILQVRQLPGIWFGDFRFWTTILSLLSLGIIFYVQTIEHWRSRTPNGVALFFWLFFIIAHCVKLRSLVSQELHKHYLPYFVTFTISTGLAFVEFVLEWLVPKRLSAYDTLGDEAECPVEYANVFSLLTFSWITPLMKNGYKIYLTQDDLWNLRSRDTTRSTAQDFEEVWAIQLDKKKPSLWIAMLSAFGGPYGRAAMFKVVSDVLSFTQPQLLRLLISFVDSYRPGQVRQPPVKGAAIALAMFTVSVAQTACLHQYFQRGFETGMRIKSALIATIYKKSQRLSNEGRAAKSTGDIVNYMAVDAQRLQDLTQFGQQLWSAPLQITLCMASLYNLVGVSAFAGVGVMVLMIPINGFIARISKRFQKRQMKNKDARTRLITEILNNMKSIKLYAWGQAFMSKLNVIRNDQELKTLRKIGGLQAVANFTWSTTPFFVSCTTFGVFVAVVHKPLTTDIVFPALTLFNLLTFPLAVLPMVITAFIEATVAVGRLTDYFTAPELQEDAVLRGEAVGQNEESVRIRDATFTWNKDESRDTLQDINFKAHRGELTCIVGRVGAGKSSLLQTMLGDLYKTKGEVVVRGASAYAAQSPWIMNASVRENIVFGHRWDPNFYERTIKACALKDDFAILPDGDQTEVGERGISLSGGQKARVTLARAVYARADIYLLDDVLSAVDQHVGRHIIDNVLGPKGLLASKTRILATNAIPVLMEAHFIVMLREGRIIERGTYEQLIAMKGEIAELIKSASSDEDGDKASASPSADSDTMYEVETVEDDEDIEESREAVETLTALAPIKTGTTMDRRKSNVTLRRASTASFRGPRGKLGDEEEDAKGAVKTKQIKEASEQGRVKRDIYMEYAKACNIGAVIVYLVMLMGAQTAQIGGSIWLKNWSETNDKADGNPDVGFFLGIYFAFGVGSAALVVMQTLLLWIFCSIEASRKLHERMAFAIFRSPMTFFETTPSGRILNRFSSDIYKIDEVLARTFNMLFTNGARAAFTLAVISASTPVFVALIIPLGALYLWIQKYYLRTSRELKRLDSVSRSPIYAHFQESLNGVSTIRAYRQTKRFALENEWRVDANLRAYFPSISANRWLAVRLEFIGSVIILAAAGFAIVSVTSGSGLSAGLVGLAMSYALQITQSLNWIVRQTVEVETNIVSVERVLEYARLPSEAPEVISKHRPAVSWPAKGAVSFNNYSTRYRPGLDLVLKNINLSIKSHEKIGVVGRTGAGKSSLTLGLFRIIEPTGGDVSIDDLSTSSIGLLDLRRRLAIIPQDAALFEGTVRDNLDPGHVHDDTELWSVLDHARLREHVSQMNGQLEAHIHEGGSNLSQGQKQLISLARALLTPSNILVLDEATAAVDVQTDAMLQTTLRSNMFKDRTIITIAHRINTILDSDRIVVLDQGEVKEFDTPAELISRRGLFYELVREAGLLNAVEGPAVVQR</sequence>
<dbReference type="PROSITE" id="PS00211">
    <property type="entry name" value="ABC_TRANSPORTER_1"/>
    <property type="match status" value="2"/>
</dbReference>
<protein>
    <submittedName>
        <fullName evidence="17">ATP-binding cassette glutathione S-conjugate transporter</fullName>
    </submittedName>
</protein>
<dbReference type="CDD" id="cd03250">
    <property type="entry name" value="ABCC_MRP_domain1"/>
    <property type="match status" value="1"/>
</dbReference>
<organism evidence="17 18">
    <name type="scientific">Neohortaea acidophila</name>
    <dbReference type="NCBI Taxonomy" id="245834"/>
    <lineage>
        <taxon>Eukaryota</taxon>
        <taxon>Fungi</taxon>
        <taxon>Dikarya</taxon>
        <taxon>Ascomycota</taxon>
        <taxon>Pezizomycotina</taxon>
        <taxon>Dothideomycetes</taxon>
        <taxon>Dothideomycetidae</taxon>
        <taxon>Mycosphaerellales</taxon>
        <taxon>Teratosphaeriaceae</taxon>
        <taxon>Neohortaea</taxon>
    </lineage>
</organism>
<accession>A0A6A6PWK9</accession>
<feature type="transmembrane region" description="Helical" evidence="14">
    <location>
        <begin position="964"/>
        <end position="991"/>
    </location>
</feature>
<dbReference type="GO" id="GO:0005524">
    <property type="term" value="F:ATP binding"/>
    <property type="evidence" value="ECO:0007669"/>
    <property type="project" value="UniProtKB-KW"/>
</dbReference>
<evidence type="ECO:0000256" key="4">
    <source>
        <dbReference type="ARBA" id="ARBA00022553"/>
    </source>
</evidence>
<feature type="region of interest" description="Disordered" evidence="13">
    <location>
        <begin position="921"/>
        <end position="943"/>
    </location>
</feature>
<keyword evidence="12 14" id="KW-0472">Membrane</keyword>
<feature type="transmembrane region" description="Helical" evidence="14">
    <location>
        <begin position="1098"/>
        <end position="1125"/>
    </location>
</feature>
<reference evidence="17" key="1">
    <citation type="journal article" date="2020" name="Stud. Mycol.">
        <title>101 Dothideomycetes genomes: a test case for predicting lifestyles and emergence of pathogens.</title>
        <authorList>
            <person name="Haridas S."/>
            <person name="Albert R."/>
            <person name="Binder M."/>
            <person name="Bloem J."/>
            <person name="Labutti K."/>
            <person name="Salamov A."/>
            <person name="Andreopoulos B."/>
            <person name="Baker S."/>
            <person name="Barry K."/>
            <person name="Bills G."/>
            <person name="Bluhm B."/>
            <person name="Cannon C."/>
            <person name="Castanera R."/>
            <person name="Culley D."/>
            <person name="Daum C."/>
            <person name="Ezra D."/>
            <person name="Gonzalez J."/>
            <person name="Henrissat B."/>
            <person name="Kuo A."/>
            <person name="Liang C."/>
            <person name="Lipzen A."/>
            <person name="Lutzoni F."/>
            <person name="Magnuson J."/>
            <person name="Mondo S."/>
            <person name="Nolan M."/>
            <person name="Ohm R."/>
            <person name="Pangilinan J."/>
            <person name="Park H.-J."/>
            <person name="Ramirez L."/>
            <person name="Alfaro M."/>
            <person name="Sun H."/>
            <person name="Tritt A."/>
            <person name="Yoshinaga Y."/>
            <person name="Zwiers L.-H."/>
            <person name="Turgeon B."/>
            <person name="Goodwin S."/>
            <person name="Spatafora J."/>
            <person name="Crous P."/>
            <person name="Grigoriev I."/>
        </authorList>
    </citation>
    <scope>NUCLEOTIDE SEQUENCE</scope>
    <source>
        <strain evidence="17">CBS 113389</strain>
    </source>
</reference>
<feature type="domain" description="ABC transmembrane type-1" evidence="16">
    <location>
        <begin position="971"/>
        <end position="1255"/>
    </location>
</feature>
<evidence type="ECO:0000256" key="11">
    <source>
        <dbReference type="ARBA" id="ARBA00022989"/>
    </source>
</evidence>
<feature type="region of interest" description="Disordered" evidence="13">
    <location>
        <begin position="849"/>
        <end position="869"/>
    </location>
</feature>
<dbReference type="InterPro" id="IPR056227">
    <property type="entry name" value="TMD0_ABC"/>
</dbReference>
<gene>
    <name evidence="17" type="ORF">BDY17DRAFT_295874</name>
</gene>
<dbReference type="SMART" id="SM00382">
    <property type="entry name" value="AAA"/>
    <property type="match status" value="2"/>
</dbReference>
<dbReference type="PROSITE" id="PS50929">
    <property type="entry name" value="ABC_TM1F"/>
    <property type="match status" value="2"/>
</dbReference>
<keyword evidence="5" id="KW-0926">Vacuole</keyword>
<feature type="domain" description="ABC transmembrane type-1" evidence="16">
    <location>
        <begin position="304"/>
        <end position="589"/>
    </location>
</feature>
<keyword evidence="18" id="KW-1185">Reference proteome</keyword>
<dbReference type="Proteomes" id="UP000799767">
    <property type="component" value="Unassembled WGS sequence"/>
</dbReference>
<dbReference type="RefSeq" id="XP_033591127.1">
    <property type="nucleotide sequence ID" value="XM_033733370.1"/>
</dbReference>
<evidence type="ECO:0000256" key="7">
    <source>
        <dbReference type="ARBA" id="ARBA00022737"/>
    </source>
</evidence>
<feature type="transmembrane region" description="Helical" evidence="14">
    <location>
        <begin position="529"/>
        <end position="554"/>
    </location>
</feature>
<dbReference type="FunFam" id="3.40.50.300:FF:000565">
    <property type="entry name" value="ABC bile acid transporter"/>
    <property type="match status" value="1"/>
</dbReference>
<dbReference type="InterPro" id="IPR003593">
    <property type="entry name" value="AAA+_ATPase"/>
</dbReference>
<dbReference type="EMBL" id="MU001634">
    <property type="protein sequence ID" value="KAF2484558.1"/>
    <property type="molecule type" value="Genomic_DNA"/>
</dbReference>
<dbReference type="Pfam" id="PF00664">
    <property type="entry name" value="ABC_membrane"/>
    <property type="match status" value="2"/>
</dbReference>
<evidence type="ECO:0000256" key="1">
    <source>
        <dbReference type="ARBA" id="ARBA00004128"/>
    </source>
</evidence>
<dbReference type="Pfam" id="PF24357">
    <property type="entry name" value="TMD0_ABC"/>
    <property type="match status" value="1"/>
</dbReference>
<dbReference type="GO" id="GO:0042592">
    <property type="term" value="P:homeostatic process"/>
    <property type="evidence" value="ECO:0007669"/>
    <property type="project" value="UniProtKB-ARBA"/>
</dbReference>
<keyword evidence="10" id="KW-1278">Translocase</keyword>
<dbReference type="InterPro" id="IPR027417">
    <property type="entry name" value="P-loop_NTPase"/>
</dbReference>
<dbReference type="CDD" id="cd03244">
    <property type="entry name" value="ABCC_MRP_domain2"/>
    <property type="match status" value="1"/>
</dbReference>
<dbReference type="InterPro" id="IPR017871">
    <property type="entry name" value="ABC_transporter-like_CS"/>
</dbReference>
<keyword evidence="7" id="KW-0677">Repeat</keyword>
<feature type="transmembrane region" description="Helical" evidence="14">
    <location>
        <begin position="125"/>
        <end position="143"/>
    </location>
</feature>
<feature type="transmembrane region" description="Helical" evidence="14">
    <location>
        <begin position="1201"/>
        <end position="1231"/>
    </location>
</feature>
<dbReference type="InterPro" id="IPR036640">
    <property type="entry name" value="ABC1_TM_sf"/>
</dbReference>
<feature type="transmembrane region" description="Helical" evidence="14">
    <location>
        <begin position="186"/>
        <end position="205"/>
    </location>
</feature>
<dbReference type="GO" id="GO:0140359">
    <property type="term" value="F:ABC-type transporter activity"/>
    <property type="evidence" value="ECO:0007669"/>
    <property type="project" value="InterPro"/>
</dbReference>
<keyword evidence="11 14" id="KW-1133">Transmembrane helix</keyword>
<dbReference type="PROSITE" id="PS50893">
    <property type="entry name" value="ABC_TRANSPORTER_2"/>
    <property type="match status" value="2"/>
</dbReference>
<dbReference type="FunFam" id="1.20.1560.10:FF:000020">
    <property type="entry name" value="ABC metal ion transporter"/>
    <property type="match status" value="1"/>
</dbReference>
<feature type="transmembrane region" description="Helical" evidence="14">
    <location>
        <begin position="1011"/>
        <end position="1038"/>
    </location>
</feature>
<evidence type="ECO:0000256" key="12">
    <source>
        <dbReference type="ARBA" id="ARBA00023136"/>
    </source>
</evidence>
<dbReference type="SUPFAM" id="SSF90123">
    <property type="entry name" value="ABC transporter transmembrane region"/>
    <property type="match status" value="2"/>
</dbReference>
<evidence type="ECO:0000256" key="9">
    <source>
        <dbReference type="ARBA" id="ARBA00022840"/>
    </source>
</evidence>
<name>A0A6A6PWK9_9PEZI</name>
<dbReference type="OrthoDB" id="6500128at2759"/>
<dbReference type="Gene3D" id="3.40.50.300">
    <property type="entry name" value="P-loop containing nucleotide triphosphate hydrolases"/>
    <property type="match status" value="2"/>
</dbReference>
<dbReference type="GO" id="GO:0000329">
    <property type="term" value="C:fungal-type vacuole membrane"/>
    <property type="evidence" value="ECO:0007669"/>
    <property type="project" value="UniProtKB-ARBA"/>
</dbReference>
<dbReference type="GeneID" id="54474372"/>
<evidence type="ECO:0000256" key="5">
    <source>
        <dbReference type="ARBA" id="ARBA00022554"/>
    </source>
</evidence>
<evidence type="ECO:0000256" key="8">
    <source>
        <dbReference type="ARBA" id="ARBA00022741"/>
    </source>
</evidence>
<dbReference type="CDD" id="cd18595">
    <property type="entry name" value="ABC_6TM_MRP1_2_3_6_D1_like"/>
    <property type="match status" value="1"/>
</dbReference>
<dbReference type="Pfam" id="PF00005">
    <property type="entry name" value="ABC_tran"/>
    <property type="match status" value="2"/>
</dbReference>
<comment type="similarity">
    <text evidence="2">Belongs to the ABC transporter superfamily. ABCC family. Conjugate transporter (TC 3.A.1.208) subfamily.</text>
</comment>
<keyword evidence="3" id="KW-0813">Transport</keyword>
<dbReference type="FunFam" id="3.40.50.300:FF:000450">
    <property type="entry name" value="ABC transporter C family member 2"/>
    <property type="match status" value="1"/>
</dbReference>
<keyword evidence="4" id="KW-0597">Phosphoprotein</keyword>